<organism evidence="1 2">
    <name type="scientific">Phytophthora nicotianae P10297</name>
    <dbReference type="NCBI Taxonomy" id="1317064"/>
    <lineage>
        <taxon>Eukaryota</taxon>
        <taxon>Sar</taxon>
        <taxon>Stramenopiles</taxon>
        <taxon>Oomycota</taxon>
        <taxon>Peronosporomycetes</taxon>
        <taxon>Peronosporales</taxon>
        <taxon>Peronosporaceae</taxon>
        <taxon>Phytophthora</taxon>
    </lineage>
</organism>
<accession>W2YBH4</accession>
<evidence type="ECO:0000313" key="1">
    <source>
        <dbReference type="EMBL" id="ETP32410.1"/>
    </source>
</evidence>
<dbReference type="EMBL" id="ANIY01003979">
    <property type="protein sequence ID" value="ETP32410.1"/>
    <property type="molecule type" value="Genomic_DNA"/>
</dbReference>
<reference evidence="1 2" key="1">
    <citation type="submission" date="2013-11" db="EMBL/GenBank/DDBJ databases">
        <title>The Genome Sequence of Phytophthora parasitica P10297.</title>
        <authorList>
            <consortium name="The Broad Institute Genomics Platform"/>
            <person name="Russ C."/>
            <person name="Tyler B."/>
            <person name="Panabieres F."/>
            <person name="Shan W."/>
            <person name="Tripathy S."/>
            <person name="Grunwald N."/>
            <person name="Machado M."/>
            <person name="Johnson C.S."/>
            <person name="Walker B."/>
            <person name="Young S.K."/>
            <person name="Zeng Q."/>
            <person name="Gargeya S."/>
            <person name="Fitzgerald M."/>
            <person name="Haas B."/>
            <person name="Abouelleil A."/>
            <person name="Allen A.W."/>
            <person name="Alvarado L."/>
            <person name="Arachchi H.M."/>
            <person name="Berlin A.M."/>
            <person name="Chapman S.B."/>
            <person name="Gainer-Dewar J."/>
            <person name="Goldberg J."/>
            <person name="Griggs A."/>
            <person name="Gujja S."/>
            <person name="Hansen M."/>
            <person name="Howarth C."/>
            <person name="Imamovic A."/>
            <person name="Ireland A."/>
            <person name="Larimer J."/>
            <person name="McCowan C."/>
            <person name="Murphy C."/>
            <person name="Pearson M."/>
            <person name="Poon T.W."/>
            <person name="Priest M."/>
            <person name="Roberts A."/>
            <person name="Saif S."/>
            <person name="Shea T."/>
            <person name="Sisk P."/>
            <person name="Sykes S."/>
            <person name="Wortman J."/>
            <person name="Nusbaum C."/>
            <person name="Birren B."/>
        </authorList>
    </citation>
    <scope>NUCLEOTIDE SEQUENCE [LARGE SCALE GENOMIC DNA]</scope>
    <source>
        <strain evidence="1 2">P10297</strain>
    </source>
</reference>
<protein>
    <submittedName>
        <fullName evidence="1">Uncharacterized protein</fullName>
    </submittedName>
</protein>
<gene>
    <name evidence="1" type="ORF">F442_18887</name>
</gene>
<evidence type="ECO:0000313" key="2">
    <source>
        <dbReference type="Proteomes" id="UP000018948"/>
    </source>
</evidence>
<comment type="caution">
    <text evidence="1">The sequence shown here is derived from an EMBL/GenBank/DDBJ whole genome shotgun (WGS) entry which is preliminary data.</text>
</comment>
<proteinExistence type="predicted"/>
<dbReference type="Proteomes" id="UP000018948">
    <property type="component" value="Unassembled WGS sequence"/>
</dbReference>
<name>W2YBH4_PHYNI</name>
<sequence>MPSRRWQQGDELSSYVHAKSPDPLVFEFDDHYLPVVETVDTDRALAESCGFMQSPTAESFAIAQSANWRGRHGSRTIAMIFYLVVSCLPPDACANFLSLGSSHEQGTDGSAAILVAGGSAVTWHLPPHTDAVNGSSVFTSDLVFQQMCSDNGQIHFGRAYITPPLQLESSAVALPARMPTTCTTAIPSNPSN</sequence>
<dbReference type="AlphaFoldDB" id="W2YBH4"/>